<evidence type="ECO:0000313" key="3">
    <source>
        <dbReference type="Proteomes" id="UP001152320"/>
    </source>
</evidence>
<dbReference type="EMBL" id="JAIZAY010000573">
    <property type="protein sequence ID" value="KAJ8018165.1"/>
    <property type="molecule type" value="Genomic_DNA"/>
</dbReference>
<organism evidence="2 3">
    <name type="scientific">Holothuria leucospilota</name>
    <name type="common">Black long sea cucumber</name>
    <name type="synonym">Mertensiothuria leucospilota</name>
    <dbReference type="NCBI Taxonomy" id="206669"/>
    <lineage>
        <taxon>Eukaryota</taxon>
        <taxon>Metazoa</taxon>
        <taxon>Echinodermata</taxon>
        <taxon>Eleutherozoa</taxon>
        <taxon>Echinozoa</taxon>
        <taxon>Holothuroidea</taxon>
        <taxon>Aspidochirotacea</taxon>
        <taxon>Aspidochirotida</taxon>
        <taxon>Holothuriidae</taxon>
        <taxon>Holothuria</taxon>
    </lineage>
</organism>
<name>A0A9Q0YBC0_HOLLE</name>
<comment type="caution">
    <text evidence="2">The sequence shown here is derived from an EMBL/GenBank/DDBJ whole genome shotgun (WGS) entry which is preliminary data.</text>
</comment>
<feature type="region of interest" description="Disordered" evidence="1">
    <location>
        <begin position="713"/>
        <end position="746"/>
    </location>
</feature>
<accession>A0A9Q0YBC0</accession>
<dbReference type="OrthoDB" id="5986318at2759"/>
<sequence>MMTQGKKWWFEKSASNTVYVLVDGKNGPEKLSHNQGRHRPYSDVKSSCVYEKDSKFLKSDNARAFNVENFLWNASDFSLQLKSFVKDVSELSRKLNSLLGTPPLHEVSVEVHHAAENSDPVTQSPVSIYEWDLSGSSVPVVQQSPAVRHRTAAIEDVPVLYKKKTNSMDAEAVIIEEVKKAFLGSAKVLNGNLHLGPLLRELNESFVQNLMQQMKAFPGHFYQPLCVIIEARDVLCFRESNANAFHYKVIGGCHNLTAAKRLEETVPDEHVFQSRMCCVYKDTLSSEAILWLANLHNKFGEYRHSMVLKDKIQLCRNLYLSAGSDEESSEKWKSTARLVIGDDHSKAVMKVIFKLATMESSTYTNLMTMLTMFGNGQLKNQKLKPSEIINGPTMKPFTLSDLPNLPVEAANILLQDLIGQVSTLSDFQKEARNLYKLQIIQKMFIDLTGSKTWGDACERFPAETKRSCLEQFLGNPLRSVPGELRSFCKSLLQEPVGHFRGLMHSSGTFISSTEMQIEEDNIKERVPQFSGVDLVLLDKPETWGESDIRMCLATVTGINLNHGHEEFSVAVLSPTGDMAMVAAAIRETRHFQAPMAAFYVVPSAVKSPTLTSIVVMTDQNFCARNFPPVDYYRHDDKVVDSQQKPLGIYTELVKALSSPGPVCSASRDVFCAAQGTGLVASLREGRNVIGFDVDEQLVAHIKMRVTKEVGVLQTQPRGEEEEVVRTEDSFEDGQESSEEVDEDEGA</sequence>
<keyword evidence="3" id="KW-1185">Reference proteome</keyword>
<reference evidence="2" key="1">
    <citation type="submission" date="2021-10" db="EMBL/GenBank/DDBJ databases">
        <title>Tropical sea cucumber genome reveals ecological adaptation and Cuvierian tubules defense mechanism.</title>
        <authorList>
            <person name="Chen T."/>
        </authorList>
    </citation>
    <scope>NUCLEOTIDE SEQUENCE</scope>
    <source>
        <strain evidence="2">Nanhai2018</strain>
        <tissue evidence="2">Muscle</tissue>
    </source>
</reference>
<evidence type="ECO:0000256" key="1">
    <source>
        <dbReference type="SAM" id="MobiDB-lite"/>
    </source>
</evidence>
<dbReference type="Proteomes" id="UP001152320">
    <property type="component" value="Unassembled WGS sequence"/>
</dbReference>
<gene>
    <name evidence="2" type="ORF">HOLleu_43994</name>
</gene>
<feature type="compositionally biased region" description="Acidic residues" evidence="1">
    <location>
        <begin position="729"/>
        <end position="746"/>
    </location>
</feature>
<dbReference type="AlphaFoldDB" id="A0A9Q0YBC0"/>
<proteinExistence type="predicted"/>
<protein>
    <submittedName>
        <fullName evidence="2">Uncharacterized protein</fullName>
    </submittedName>
</protein>
<evidence type="ECO:0000313" key="2">
    <source>
        <dbReference type="EMBL" id="KAJ8018165.1"/>
    </source>
</evidence>